<dbReference type="RefSeq" id="XP_020046173.1">
    <property type="nucleotide sequence ID" value="XM_020188695.1"/>
</dbReference>
<protein>
    <submittedName>
        <fullName evidence="1">Uncharacterized protein</fullName>
    </submittedName>
</protein>
<dbReference type="GeneID" id="30962331"/>
<reference evidence="2" key="1">
    <citation type="submission" date="2016-05" db="EMBL/GenBank/DDBJ databases">
        <title>Comparative genomics of biotechnologically important yeasts.</title>
        <authorList>
            <consortium name="DOE Joint Genome Institute"/>
            <person name="Riley R."/>
            <person name="Haridas S."/>
            <person name="Wolfe K.H."/>
            <person name="Lopes M.R."/>
            <person name="Hittinger C.T."/>
            <person name="Goker M."/>
            <person name="Salamov A."/>
            <person name="Wisecaver J."/>
            <person name="Long T.M."/>
            <person name="Aerts A.L."/>
            <person name="Barry K."/>
            <person name="Choi C."/>
            <person name="Clum A."/>
            <person name="Coughlan A.Y."/>
            <person name="Deshpande S."/>
            <person name="Douglass A.P."/>
            <person name="Hanson S.J."/>
            <person name="Klenk H.-P."/>
            <person name="Labutti K."/>
            <person name="Lapidus A."/>
            <person name="Lindquist E."/>
            <person name="Lipzen A."/>
            <person name="Meier-Kolthoff J.P."/>
            <person name="Ohm R.A."/>
            <person name="Otillar R.P."/>
            <person name="Pangilinan J."/>
            <person name="Peng Y."/>
            <person name="Rokas A."/>
            <person name="Rosa C.A."/>
            <person name="Scheuner C."/>
            <person name="Sibirny A.A."/>
            <person name="Slot J.C."/>
            <person name="Stielow J.B."/>
            <person name="Sun H."/>
            <person name="Kurtzman C.P."/>
            <person name="Blackwell M."/>
            <person name="Grigoriev I.V."/>
            <person name="Jeffries T.W."/>
        </authorList>
    </citation>
    <scope>NUCLEOTIDE SEQUENCE [LARGE SCALE GENOMIC DNA]</scope>
    <source>
        <strain evidence="2">DSM 1968</strain>
    </source>
</reference>
<proteinExistence type="predicted"/>
<dbReference type="InParanoid" id="A0A1D2VE08"/>
<accession>A0A1D2VE08</accession>
<dbReference type="AlphaFoldDB" id="A0A1D2VE08"/>
<evidence type="ECO:0000313" key="2">
    <source>
        <dbReference type="Proteomes" id="UP000095038"/>
    </source>
</evidence>
<gene>
    <name evidence="1" type="ORF">ASCRUDRAFT_107656</name>
</gene>
<dbReference type="Proteomes" id="UP000095038">
    <property type="component" value="Unassembled WGS sequence"/>
</dbReference>
<name>A0A1D2VE08_9ASCO</name>
<sequence>MLSEDRRLLPRRLLYGRELPLVLLLSEGPRPEPAPVFWPRDTTLLSTLMKVKRHSNLSLWFSSCSLVTFRNISCSVVFSSSSSASSPAFSAAHSGSPPDIRDFRLMHQTAERNSVHLTFNFHSQLSTTFLFQLSSMVSLSP</sequence>
<evidence type="ECO:0000313" key="1">
    <source>
        <dbReference type="EMBL" id="ODV59866.1"/>
    </source>
</evidence>
<organism evidence="1 2">
    <name type="scientific">Ascoidea rubescens DSM 1968</name>
    <dbReference type="NCBI Taxonomy" id="1344418"/>
    <lineage>
        <taxon>Eukaryota</taxon>
        <taxon>Fungi</taxon>
        <taxon>Dikarya</taxon>
        <taxon>Ascomycota</taxon>
        <taxon>Saccharomycotina</taxon>
        <taxon>Saccharomycetes</taxon>
        <taxon>Ascoideaceae</taxon>
        <taxon>Ascoidea</taxon>
    </lineage>
</organism>
<dbReference type="EMBL" id="KV454484">
    <property type="protein sequence ID" value="ODV59866.1"/>
    <property type="molecule type" value="Genomic_DNA"/>
</dbReference>
<keyword evidence="2" id="KW-1185">Reference proteome</keyword>